<dbReference type="Pfam" id="PF04828">
    <property type="entry name" value="GFA"/>
    <property type="match status" value="1"/>
</dbReference>
<name>A0A420EN06_9SPHN</name>
<dbReference type="GO" id="GO:0016846">
    <property type="term" value="F:carbon-sulfur lyase activity"/>
    <property type="evidence" value="ECO:0007669"/>
    <property type="project" value="InterPro"/>
</dbReference>
<organism evidence="5 6">
    <name type="scientific">Altericroceibacterium spongiae</name>
    <dbReference type="NCBI Taxonomy" id="2320269"/>
    <lineage>
        <taxon>Bacteria</taxon>
        <taxon>Pseudomonadati</taxon>
        <taxon>Pseudomonadota</taxon>
        <taxon>Alphaproteobacteria</taxon>
        <taxon>Sphingomonadales</taxon>
        <taxon>Erythrobacteraceae</taxon>
        <taxon>Altericroceibacterium</taxon>
    </lineage>
</organism>
<dbReference type="SUPFAM" id="SSF51316">
    <property type="entry name" value="Mss4-like"/>
    <property type="match status" value="1"/>
</dbReference>
<dbReference type="RefSeq" id="WP_120324389.1">
    <property type="nucleotide sequence ID" value="NZ_RAPF01000003.1"/>
</dbReference>
<protein>
    <submittedName>
        <fullName evidence="5">GFA family protein</fullName>
    </submittedName>
</protein>
<evidence type="ECO:0000313" key="6">
    <source>
        <dbReference type="Proteomes" id="UP000284395"/>
    </source>
</evidence>
<sequence length="139" mass="15226">MNGSDRLGGCHCGAIRFSVIFPKGLTGSRCNCSICSMKGYVALYTPVASLQIVQGEDDLAMYSFHSGVARHYFCQNCGIHCFHQARSDPDLYGVNAACLDDVSPFDFTEIPVADGKNHPRDNDGKRRLAGWLRFTAEAD</sequence>
<dbReference type="PANTHER" id="PTHR28620">
    <property type="entry name" value="CENTROMERE PROTEIN V"/>
    <property type="match status" value="1"/>
</dbReference>
<dbReference type="AlphaFoldDB" id="A0A420EN06"/>
<keyword evidence="3" id="KW-0862">Zinc</keyword>
<evidence type="ECO:0000313" key="5">
    <source>
        <dbReference type="EMBL" id="RKF21984.1"/>
    </source>
</evidence>
<evidence type="ECO:0000256" key="2">
    <source>
        <dbReference type="ARBA" id="ARBA00022723"/>
    </source>
</evidence>
<evidence type="ECO:0000256" key="3">
    <source>
        <dbReference type="ARBA" id="ARBA00022833"/>
    </source>
</evidence>
<keyword evidence="6" id="KW-1185">Reference proteome</keyword>
<keyword evidence="2" id="KW-0479">Metal-binding</keyword>
<dbReference type="PANTHER" id="PTHR28620:SF1">
    <property type="entry name" value="CENP-V_GFA DOMAIN-CONTAINING PROTEIN"/>
    <property type="match status" value="1"/>
</dbReference>
<evidence type="ECO:0000259" key="4">
    <source>
        <dbReference type="PROSITE" id="PS51891"/>
    </source>
</evidence>
<accession>A0A420EN06</accession>
<reference evidence="5 6" key="1">
    <citation type="submission" date="2018-09" db="EMBL/GenBank/DDBJ databases">
        <title>Altererythrobacter spongiae sp. nov., isolated from a marine sponge.</title>
        <authorList>
            <person name="Zhuang L."/>
            <person name="Luo L."/>
        </authorList>
    </citation>
    <scope>NUCLEOTIDE SEQUENCE [LARGE SCALE GENOMIC DNA]</scope>
    <source>
        <strain evidence="5 6">HN-Y73</strain>
    </source>
</reference>
<comment type="caution">
    <text evidence="5">The sequence shown here is derived from an EMBL/GenBank/DDBJ whole genome shotgun (WGS) entry which is preliminary data.</text>
</comment>
<dbReference type="Gene3D" id="2.170.150.70">
    <property type="match status" value="1"/>
</dbReference>
<dbReference type="InterPro" id="IPR052355">
    <property type="entry name" value="CENP-V-like"/>
</dbReference>
<evidence type="ECO:0000256" key="1">
    <source>
        <dbReference type="ARBA" id="ARBA00005495"/>
    </source>
</evidence>
<comment type="similarity">
    <text evidence="1">Belongs to the Gfa family.</text>
</comment>
<dbReference type="OrthoDB" id="9805575at2"/>
<dbReference type="PROSITE" id="PS51891">
    <property type="entry name" value="CENP_V_GFA"/>
    <property type="match status" value="1"/>
</dbReference>
<feature type="domain" description="CENP-V/GFA" evidence="4">
    <location>
        <begin position="6"/>
        <end position="121"/>
    </location>
</feature>
<proteinExistence type="inferred from homology"/>
<dbReference type="InterPro" id="IPR011057">
    <property type="entry name" value="Mss4-like_sf"/>
</dbReference>
<dbReference type="Proteomes" id="UP000284395">
    <property type="component" value="Unassembled WGS sequence"/>
</dbReference>
<dbReference type="GO" id="GO:0046872">
    <property type="term" value="F:metal ion binding"/>
    <property type="evidence" value="ECO:0007669"/>
    <property type="project" value="UniProtKB-KW"/>
</dbReference>
<gene>
    <name evidence="5" type="ORF">D6851_08245</name>
</gene>
<dbReference type="InterPro" id="IPR006913">
    <property type="entry name" value="CENP-V/GFA"/>
</dbReference>
<dbReference type="EMBL" id="RAPF01000003">
    <property type="protein sequence ID" value="RKF21984.1"/>
    <property type="molecule type" value="Genomic_DNA"/>
</dbReference>